<accession>A0A1Y6ISZ6</accession>
<name>A0A1Y6ISZ6_9VIBR</name>
<dbReference type="AlphaFoldDB" id="A0A1Y6ISZ6"/>
<evidence type="ECO:0000313" key="3">
    <source>
        <dbReference type="EMBL" id="SMS00777.1"/>
    </source>
</evidence>
<reference evidence="2 5" key="2">
    <citation type="submission" date="2023-11" db="EMBL/GenBank/DDBJ databases">
        <title>Plant-associative lifestyle of Vibrio porteresiae and its evolutionary dynamics.</title>
        <authorList>
            <person name="Rameshkumar N."/>
            <person name="Kirti K."/>
        </authorList>
    </citation>
    <scope>NUCLEOTIDE SEQUENCE [LARGE SCALE GENOMIC DNA]</scope>
    <source>
        <strain evidence="2 5">MSSRF38</strain>
    </source>
</reference>
<dbReference type="Proteomes" id="UP000196125">
    <property type="component" value="Unassembled WGS sequence"/>
</dbReference>
<keyword evidence="5" id="KW-1185">Reference proteome</keyword>
<dbReference type="Proteomes" id="UP001283366">
    <property type="component" value="Unassembled WGS sequence"/>
</dbReference>
<protein>
    <submittedName>
        <fullName evidence="3">Uncharacterized protein</fullName>
    </submittedName>
</protein>
<dbReference type="EMBL" id="JAWRCO010000002">
    <property type="protein sequence ID" value="MDW6004489.1"/>
    <property type="molecule type" value="Genomic_DNA"/>
</dbReference>
<evidence type="ECO:0000256" key="1">
    <source>
        <dbReference type="SAM" id="MobiDB-lite"/>
    </source>
</evidence>
<organism evidence="3 4">
    <name type="scientific">Vibrio mangrovi</name>
    <dbReference type="NCBI Taxonomy" id="474394"/>
    <lineage>
        <taxon>Bacteria</taxon>
        <taxon>Pseudomonadati</taxon>
        <taxon>Pseudomonadota</taxon>
        <taxon>Gammaproteobacteria</taxon>
        <taxon>Vibrionales</taxon>
        <taxon>Vibrionaceae</taxon>
        <taxon>Vibrio</taxon>
    </lineage>
</organism>
<feature type="region of interest" description="Disordered" evidence="1">
    <location>
        <begin position="41"/>
        <end position="63"/>
    </location>
</feature>
<gene>
    <name evidence="2" type="ORF">SBX37_16660</name>
    <name evidence="3" type="ORF">VIM7927_02048</name>
</gene>
<feature type="compositionally biased region" description="Basic and acidic residues" evidence="1">
    <location>
        <begin position="53"/>
        <end position="63"/>
    </location>
</feature>
<proteinExistence type="predicted"/>
<evidence type="ECO:0000313" key="4">
    <source>
        <dbReference type="Proteomes" id="UP000196125"/>
    </source>
</evidence>
<sequence length="63" mass="7480">MNIRDRIESLEQQIYVACSEGDYQTVNRLEQQLERLQGIVEHSMDDEGPYAPEGKDFFDDDWR</sequence>
<reference evidence="3 4" key="1">
    <citation type="submission" date="2017-05" db="EMBL/GenBank/DDBJ databases">
        <authorList>
            <person name="Song R."/>
            <person name="Chenine A.L."/>
            <person name="Ruprecht R.M."/>
        </authorList>
    </citation>
    <scope>NUCLEOTIDE SEQUENCE [LARGE SCALE GENOMIC DNA]</scope>
    <source>
        <strain evidence="3 4">CECT 7927</strain>
    </source>
</reference>
<dbReference type="RefSeq" id="WP_087480836.1">
    <property type="nucleotide sequence ID" value="NZ_AP024884.1"/>
</dbReference>
<dbReference type="OrthoDB" id="5824496at2"/>
<dbReference type="EMBL" id="FXXI01000003">
    <property type="protein sequence ID" value="SMS00777.1"/>
    <property type="molecule type" value="Genomic_DNA"/>
</dbReference>
<evidence type="ECO:0000313" key="5">
    <source>
        <dbReference type="Proteomes" id="UP001283366"/>
    </source>
</evidence>
<evidence type="ECO:0000313" key="2">
    <source>
        <dbReference type="EMBL" id="MDW6004489.1"/>
    </source>
</evidence>